<dbReference type="AlphaFoldDB" id="A0A9Q3EB60"/>
<reference evidence="1" key="1">
    <citation type="submission" date="2021-03" db="EMBL/GenBank/DDBJ databases">
        <title>Draft genome sequence of rust myrtle Austropuccinia psidii MF-1, a brazilian biotype.</title>
        <authorList>
            <person name="Quecine M.C."/>
            <person name="Pachon D.M.R."/>
            <person name="Bonatelli M.L."/>
            <person name="Correr F.H."/>
            <person name="Franceschini L.M."/>
            <person name="Leite T.F."/>
            <person name="Margarido G.R.A."/>
            <person name="Almeida C.A."/>
            <person name="Ferrarezi J.A."/>
            <person name="Labate C.A."/>
        </authorList>
    </citation>
    <scope>NUCLEOTIDE SEQUENCE</scope>
    <source>
        <strain evidence="1">MF-1</strain>
    </source>
</reference>
<dbReference type="Proteomes" id="UP000765509">
    <property type="component" value="Unassembled WGS sequence"/>
</dbReference>
<proteinExistence type="predicted"/>
<keyword evidence="2" id="KW-1185">Reference proteome</keyword>
<sequence>MTGPTCSLRMLIVGQPHTFICRRLSHSWKTFYFQSYDQLFSWSGGQLDCRCSPAHTWKPEANQCGLASASSALGESLPMIAEADYVWVGICYRRSFSAHSHEPRASCGAGLAATNSLGRVESFTGVLYTREAKTLMLFSVDWYPPQTQ</sequence>
<protein>
    <submittedName>
        <fullName evidence="1">Uncharacterized protein</fullName>
    </submittedName>
</protein>
<comment type="caution">
    <text evidence="1">The sequence shown here is derived from an EMBL/GenBank/DDBJ whole genome shotgun (WGS) entry which is preliminary data.</text>
</comment>
<evidence type="ECO:0000313" key="2">
    <source>
        <dbReference type="Proteomes" id="UP000765509"/>
    </source>
</evidence>
<name>A0A9Q3EB60_9BASI</name>
<evidence type="ECO:0000313" key="1">
    <source>
        <dbReference type="EMBL" id="MBW0515930.1"/>
    </source>
</evidence>
<dbReference type="EMBL" id="AVOT02024947">
    <property type="protein sequence ID" value="MBW0515930.1"/>
    <property type="molecule type" value="Genomic_DNA"/>
</dbReference>
<accession>A0A9Q3EB60</accession>
<gene>
    <name evidence="1" type="ORF">O181_055645</name>
</gene>
<organism evidence="1 2">
    <name type="scientific">Austropuccinia psidii MF-1</name>
    <dbReference type="NCBI Taxonomy" id="1389203"/>
    <lineage>
        <taxon>Eukaryota</taxon>
        <taxon>Fungi</taxon>
        <taxon>Dikarya</taxon>
        <taxon>Basidiomycota</taxon>
        <taxon>Pucciniomycotina</taxon>
        <taxon>Pucciniomycetes</taxon>
        <taxon>Pucciniales</taxon>
        <taxon>Sphaerophragmiaceae</taxon>
        <taxon>Austropuccinia</taxon>
    </lineage>
</organism>